<evidence type="ECO:0000313" key="3">
    <source>
        <dbReference type="Proteomes" id="UP000624404"/>
    </source>
</evidence>
<evidence type="ECO:0000313" key="2">
    <source>
        <dbReference type="EMBL" id="CAD6445698.1"/>
    </source>
</evidence>
<comment type="caution">
    <text evidence="2">The sequence shown here is derived from an EMBL/GenBank/DDBJ whole genome shotgun (WGS) entry which is preliminary data.</text>
</comment>
<organism evidence="2 3">
    <name type="scientific">Sclerotinia trifoliorum</name>
    <dbReference type="NCBI Taxonomy" id="28548"/>
    <lineage>
        <taxon>Eukaryota</taxon>
        <taxon>Fungi</taxon>
        <taxon>Dikarya</taxon>
        <taxon>Ascomycota</taxon>
        <taxon>Pezizomycotina</taxon>
        <taxon>Leotiomycetes</taxon>
        <taxon>Helotiales</taxon>
        <taxon>Sclerotiniaceae</taxon>
        <taxon>Sclerotinia</taxon>
    </lineage>
</organism>
<name>A0A8H2VWJ7_9HELO</name>
<protein>
    <submittedName>
        <fullName evidence="2">1a95266e-0392-432b-a694-7b0a1278e126-CDS</fullName>
    </submittedName>
</protein>
<gene>
    <name evidence="2" type="ORF">SCLTRI_LOCUS5970</name>
</gene>
<reference evidence="2" key="1">
    <citation type="submission" date="2020-10" db="EMBL/GenBank/DDBJ databases">
        <authorList>
            <person name="Kusch S."/>
        </authorList>
    </citation>
    <scope>NUCLEOTIDE SEQUENCE</scope>
    <source>
        <strain evidence="2">SwB9</strain>
    </source>
</reference>
<proteinExistence type="predicted"/>
<evidence type="ECO:0000256" key="1">
    <source>
        <dbReference type="SAM" id="MobiDB-lite"/>
    </source>
</evidence>
<dbReference type="EMBL" id="CAJHIA010000017">
    <property type="protein sequence ID" value="CAD6445698.1"/>
    <property type="molecule type" value="Genomic_DNA"/>
</dbReference>
<feature type="region of interest" description="Disordered" evidence="1">
    <location>
        <begin position="60"/>
        <end position="104"/>
    </location>
</feature>
<feature type="compositionally biased region" description="Basic and acidic residues" evidence="1">
    <location>
        <begin position="86"/>
        <end position="98"/>
    </location>
</feature>
<dbReference type="Proteomes" id="UP000624404">
    <property type="component" value="Unassembled WGS sequence"/>
</dbReference>
<accession>A0A8H2VWJ7</accession>
<sequence>MIQIDTNTSNVNTINKEQHPLQVKISQAKQSFDRFIPDISTNSHAFRNRPPLSLLQIRKKSRGKNSQYHIRIQQTPRHSQSQRFNAHRERADGAEKALKSALDS</sequence>
<dbReference type="AlphaFoldDB" id="A0A8H2VWJ7"/>
<feature type="compositionally biased region" description="Polar residues" evidence="1">
    <location>
        <begin position="64"/>
        <end position="84"/>
    </location>
</feature>
<keyword evidence="3" id="KW-1185">Reference proteome</keyword>